<protein>
    <submittedName>
        <fullName evidence="1">Uncharacterized protein</fullName>
    </submittedName>
</protein>
<evidence type="ECO:0000313" key="1">
    <source>
        <dbReference type="EMBL" id="EJW90373.1"/>
    </source>
</evidence>
<reference evidence="1" key="1">
    <citation type="journal article" date="2012" name="PLoS ONE">
        <title>Gene sets for utilization of primary and secondary nutrition supplies in the distal gut of endangered iberian lynx.</title>
        <authorList>
            <person name="Alcaide M."/>
            <person name="Messina E."/>
            <person name="Richter M."/>
            <person name="Bargiela R."/>
            <person name="Peplies J."/>
            <person name="Huws S.A."/>
            <person name="Newbold C.J."/>
            <person name="Golyshin P.N."/>
            <person name="Simon M.A."/>
            <person name="Lopez G."/>
            <person name="Yakimov M.M."/>
            <person name="Ferrer M."/>
        </authorList>
    </citation>
    <scope>NUCLEOTIDE SEQUENCE</scope>
</reference>
<organism evidence="1">
    <name type="scientific">gut metagenome</name>
    <dbReference type="NCBI Taxonomy" id="749906"/>
    <lineage>
        <taxon>unclassified sequences</taxon>
        <taxon>metagenomes</taxon>
        <taxon>organismal metagenomes</taxon>
    </lineage>
</organism>
<comment type="caution">
    <text evidence="1">The sequence shown here is derived from an EMBL/GenBank/DDBJ whole genome shotgun (WGS) entry which is preliminary data.</text>
</comment>
<sequence>EGFRQLKHEVGGARFASTESTYRGKLFVYGLAQAIRMNMLHTARKQNELNSKLQLPDESLRKTLLQLQGVMAVKHTTTDAFVTKAIPKRYRDLFEVLGVENPPKTMYR</sequence>
<dbReference type="EMBL" id="AMCI01008874">
    <property type="protein sequence ID" value="EJW90373.1"/>
    <property type="molecule type" value="Genomic_DNA"/>
</dbReference>
<accession>J9F7D6</accession>
<gene>
    <name evidence="1" type="ORF">EVA_21520</name>
</gene>
<dbReference type="AlphaFoldDB" id="J9F7D6"/>
<proteinExistence type="predicted"/>
<feature type="non-terminal residue" evidence="1">
    <location>
        <position position="1"/>
    </location>
</feature>
<name>J9F7D6_9ZZZZ</name>